<dbReference type="PROSITE" id="PS00688">
    <property type="entry name" value="SIGMA54_INTERACT_3"/>
    <property type="match status" value="1"/>
</dbReference>
<dbReference type="CDD" id="cd00009">
    <property type="entry name" value="AAA"/>
    <property type="match status" value="1"/>
</dbReference>
<evidence type="ECO:0000256" key="2">
    <source>
        <dbReference type="ARBA" id="ARBA00022840"/>
    </source>
</evidence>
<dbReference type="InterPro" id="IPR003593">
    <property type="entry name" value="AAA+_ATPase"/>
</dbReference>
<dbReference type="SUPFAM" id="SSF46689">
    <property type="entry name" value="Homeodomain-like"/>
    <property type="match status" value="1"/>
</dbReference>
<dbReference type="InterPro" id="IPR009057">
    <property type="entry name" value="Homeodomain-like_sf"/>
</dbReference>
<keyword evidence="2" id="KW-0067">ATP-binding</keyword>
<dbReference type="SUPFAM" id="SSF52540">
    <property type="entry name" value="P-loop containing nucleoside triphosphate hydrolases"/>
    <property type="match status" value="1"/>
</dbReference>
<dbReference type="Gene3D" id="3.30.450.40">
    <property type="match status" value="1"/>
</dbReference>
<dbReference type="PROSITE" id="PS00676">
    <property type="entry name" value="SIGMA54_INTERACT_2"/>
    <property type="match status" value="1"/>
</dbReference>
<evidence type="ECO:0000313" key="8">
    <source>
        <dbReference type="EMBL" id="CQR72267.1"/>
    </source>
</evidence>
<organism evidence="8 9">
    <name type="scientific">Sporomusa ovata</name>
    <dbReference type="NCBI Taxonomy" id="2378"/>
    <lineage>
        <taxon>Bacteria</taxon>
        <taxon>Bacillati</taxon>
        <taxon>Bacillota</taxon>
        <taxon>Negativicutes</taxon>
        <taxon>Selenomonadales</taxon>
        <taxon>Sporomusaceae</taxon>
        <taxon>Sporomusa</taxon>
    </lineage>
</organism>
<dbReference type="AlphaFoldDB" id="A0A0U1KXW9"/>
<dbReference type="GO" id="GO:0005524">
    <property type="term" value="F:ATP binding"/>
    <property type="evidence" value="ECO:0007669"/>
    <property type="project" value="UniProtKB-KW"/>
</dbReference>
<dbReference type="Pfam" id="PF13188">
    <property type="entry name" value="PAS_8"/>
    <property type="match status" value="1"/>
</dbReference>
<dbReference type="EMBL" id="CTRP01000010">
    <property type="protein sequence ID" value="CQR72267.1"/>
    <property type="molecule type" value="Genomic_DNA"/>
</dbReference>
<dbReference type="FunFam" id="3.40.50.300:FF:000006">
    <property type="entry name" value="DNA-binding transcriptional regulator NtrC"/>
    <property type="match status" value="1"/>
</dbReference>
<dbReference type="GO" id="GO:0006355">
    <property type="term" value="P:regulation of DNA-templated transcription"/>
    <property type="evidence" value="ECO:0007669"/>
    <property type="project" value="InterPro"/>
</dbReference>
<dbReference type="Gene3D" id="3.30.450.20">
    <property type="entry name" value="PAS domain"/>
    <property type="match status" value="1"/>
</dbReference>
<proteinExistence type="predicted"/>
<dbReference type="InterPro" id="IPR025944">
    <property type="entry name" value="Sigma_54_int_dom_CS"/>
</dbReference>
<protein>
    <submittedName>
        <fullName evidence="8">Response regulator of zinc sigma-54-dependent two-component system</fullName>
    </submittedName>
</protein>
<dbReference type="Gene3D" id="1.10.10.60">
    <property type="entry name" value="Homeodomain-like"/>
    <property type="match status" value="1"/>
</dbReference>
<dbReference type="Pfam" id="PF25601">
    <property type="entry name" value="AAA_lid_14"/>
    <property type="match status" value="1"/>
</dbReference>
<dbReference type="InterPro" id="IPR002197">
    <property type="entry name" value="HTH_Fis"/>
</dbReference>
<dbReference type="InterPro" id="IPR058031">
    <property type="entry name" value="AAA_lid_NorR"/>
</dbReference>
<keyword evidence="5" id="KW-0804">Transcription</keyword>
<accession>A0A0U1KXW9</accession>
<dbReference type="PANTHER" id="PTHR32071:SF57">
    <property type="entry name" value="C4-DICARBOXYLATE TRANSPORT TRANSCRIPTIONAL REGULATORY PROTEIN DCTD"/>
    <property type="match status" value="1"/>
</dbReference>
<dbReference type="Gene3D" id="1.10.8.60">
    <property type="match status" value="1"/>
</dbReference>
<dbReference type="InterPro" id="IPR027417">
    <property type="entry name" value="P-loop_NTPase"/>
</dbReference>
<keyword evidence="1" id="KW-0547">Nucleotide-binding</keyword>
<evidence type="ECO:0000259" key="7">
    <source>
        <dbReference type="PROSITE" id="PS50112"/>
    </source>
</evidence>
<reference evidence="9" key="1">
    <citation type="submission" date="2015-03" db="EMBL/GenBank/DDBJ databases">
        <authorList>
            <person name="Nijsse Bart"/>
        </authorList>
    </citation>
    <scope>NUCLEOTIDE SEQUENCE [LARGE SCALE GENOMIC DNA]</scope>
</reference>
<dbReference type="Pfam" id="PF02954">
    <property type="entry name" value="HTH_8"/>
    <property type="match status" value="1"/>
</dbReference>
<dbReference type="InterPro" id="IPR000014">
    <property type="entry name" value="PAS"/>
</dbReference>
<dbReference type="PROSITE" id="PS50045">
    <property type="entry name" value="SIGMA54_INTERACT_4"/>
    <property type="match status" value="1"/>
</dbReference>
<keyword evidence="3" id="KW-0805">Transcription regulation</keyword>
<evidence type="ECO:0000256" key="3">
    <source>
        <dbReference type="ARBA" id="ARBA00023015"/>
    </source>
</evidence>
<evidence type="ECO:0000256" key="1">
    <source>
        <dbReference type="ARBA" id="ARBA00022741"/>
    </source>
</evidence>
<dbReference type="GO" id="GO:0043565">
    <property type="term" value="F:sequence-specific DNA binding"/>
    <property type="evidence" value="ECO:0007669"/>
    <property type="project" value="InterPro"/>
</dbReference>
<dbReference type="InterPro" id="IPR029016">
    <property type="entry name" value="GAF-like_dom_sf"/>
</dbReference>
<evidence type="ECO:0000313" key="9">
    <source>
        <dbReference type="Proteomes" id="UP000049855"/>
    </source>
</evidence>
<dbReference type="SMART" id="SM00382">
    <property type="entry name" value="AAA"/>
    <property type="match status" value="1"/>
</dbReference>
<evidence type="ECO:0000259" key="6">
    <source>
        <dbReference type="PROSITE" id="PS50045"/>
    </source>
</evidence>
<keyword evidence="4" id="KW-0238">DNA-binding</keyword>
<dbReference type="PANTHER" id="PTHR32071">
    <property type="entry name" value="TRANSCRIPTIONAL REGULATORY PROTEIN"/>
    <property type="match status" value="1"/>
</dbReference>
<dbReference type="RefSeq" id="WP_021166992.1">
    <property type="nucleotide sequence ID" value="NZ_CTRP01000010.1"/>
</dbReference>
<dbReference type="Pfam" id="PF00158">
    <property type="entry name" value="Sigma54_activat"/>
    <property type="match status" value="1"/>
</dbReference>
<dbReference type="InterPro" id="IPR002078">
    <property type="entry name" value="Sigma_54_int"/>
</dbReference>
<feature type="domain" description="Sigma-54 factor interaction" evidence="6">
    <location>
        <begin position="348"/>
        <end position="577"/>
    </location>
</feature>
<keyword evidence="9" id="KW-1185">Reference proteome</keyword>
<evidence type="ECO:0000256" key="5">
    <source>
        <dbReference type="ARBA" id="ARBA00023163"/>
    </source>
</evidence>
<name>A0A0U1KXW9_9FIRM</name>
<dbReference type="PROSITE" id="PS00675">
    <property type="entry name" value="SIGMA54_INTERACT_1"/>
    <property type="match status" value="1"/>
</dbReference>
<dbReference type="Gene3D" id="3.40.50.300">
    <property type="entry name" value="P-loop containing nucleotide triphosphate hydrolases"/>
    <property type="match status" value="1"/>
</dbReference>
<evidence type="ECO:0000256" key="4">
    <source>
        <dbReference type="ARBA" id="ARBA00023125"/>
    </source>
</evidence>
<dbReference type="InterPro" id="IPR025662">
    <property type="entry name" value="Sigma_54_int_dom_ATP-bd_1"/>
</dbReference>
<gene>
    <name evidence="8" type="ORF">SpAn4DRAFT_2727</name>
</gene>
<sequence length="665" mass="74285">MTIVALPMMDPVYIEWKNFLKTGNPYKCNARQQIVESWGRCYHGGVDPYDDKIHQRLDELNLHKVLKEKEKLIEIAKPFMSKLHEFFKGAGLIVVLTDENGCILEMLCDEDTRQHPMISCFYPGSSWQEEAVGTNAIGTVLKQGEPLQVSGAEHYCKKNHSFVCSAASIFDSNGRTIGVLDISYASRASHLHTLGIVAVIAEAITAELGIWQKNCELDLLSKRMAKFFNTVSDGVLIVDNNEVVVEINPAGKAMLGKSEQCVIGIELKRLFDNKSGVLLTNSKRYHNIEIIVDNKGDGHFIASREPLINDHDVITGGIIFLRHSIQVKNMVNLNHSNGNYATLQFSDIIGKSVEIREAIHVATRAAATTSNVLLHGESGTGKEIFAQAIHNQSCKHNGPFVAVNCGAIPRELIGSELFGYEEGAFTGAKRGGKPGKFELASGGTLFLDEIGDMPLEQQTALLRVIQERKVARIGSDKMIPVTIRLICATHKNLLEEVEKGAFRLDLFYRLNVLSIIIPPLRERREDIPWLFEHFLEKLSREQGCEFSVEDEVVPYLTGYHWPGNVRELQNVIEHAACLAENGVITVGHLPELLFAPESRMVLASPQIDETIFSREQRQQMAEFTEKYKIISKLDAFAGNVSRVAKELGISRKTLYNKMRLHAIKN</sequence>
<dbReference type="InterPro" id="IPR025943">
    <property type="entry name" value="Sigma_54_int_dom_ATP-bd_2"/>
</dbReference>
<dbReference type="SUPFAM" id="SSF55785">
    <property type="entry name" value="PYP-like sensor domain (PAS domain)"/>
    <property type="match status" value="1"/>
</dbReference>
<feature type="domain" description="PAS" evidence="7">
    <location>
        <begin position="220"/>
        <end position="264"/>
    </location>
</feature>
<dbReference type="PROSITE" id="PS50112">
    <property type="entry name" value="PAS"/>
    <property type="match status" value="1"/>
</dbReference>
<dbReference type="Pfam" id="PF01590">
    <property type="entry name" value="GAF"/>
    <property type="match status" value="1"/>
</dbReference>
<dbReference type="Proteomes" id="UP000049855">
    <property type="component" value="Unassembled WGS sequence"/>
</dbReference>
<dbReference type="InterPro" id="IPR003018">
    <property type="entry name" value="GAF"/>
</dbReference>
<dbReference type="InterPro" id="IPR035965">
    <property type="entry name" value="PAS-like_dom_sf"/>
</dbReference>